<comment type="caution">
    <text evidence="1">The sequence shown here is derived from an EMBL/GenBank/DDBJ whole genome shotgun (WGS) entry which is preliminary data.</text>
</comment>
<gene>
    <name evidence="1" type="ORF">GBF38_017561</name>
</gene>
<proteinExistence type="predicted"/>
<feature type="non-terminal residue" evidence="1">
    <location>
        <position position="53"/>
    </location>
</feature>
<sequence length="53" mass="5557">MTSSLPRKESPSSAQQGARSDHIIVPTGGSGGGGKALEMFYEHQQLQVSAQLT</sequence>
<keyword evidence="2" id="KW-1185">Reference proteome</keyword>
<evidence type="ECO:0000313" key="1">
    <source>
        <dbReference type="EMBL" id="KAG8014405.1"/>
    </source>
</evidence>
<reference evidence="1" key="1">
    <citation type="submission" date="2020-04" db="EMBL/GenBank/DDBJ databases">
        <title>A chromosome-scale assembly and high-density genetic map of the yellow drum (Nibea albiflora) genome.</title>
        <authorList>
            <person name="Xu D."/>
            <person name="Zhang W."/>
            <person name="Chen R."/>
            <person name="Tan P."/>
            <person name="Wang L."/>
            <person name="Song H."/>
            <person name="Tian L."/>
            <person name="Zhu Q."/>
            <person name="Wang B."/>
        </authorList>
    </citation>
    <scope>NUCLEOTIDE SEQUENCE</scope>
    <source>
        <strain evidence="1">ZJHYS-2018</strain>
    </source>
</reference>
<name>A0ACB7FIV8_NIBAL</name>
<organism evidence="1 2">
    <name type="scientific">Nibea albiflora</name>
    <name type="common">Yellow drum</name>
    <name type="synonym">Corvina albiflora</name>
    <dbReference type="NCBI Taxonomy" id="240163"/>
    <lineage>
        <taxon>Eukaryota</taxon>
        <taxon>Metazoa</taxon>
        <taxon>Chordata</taxon>
        <taxon>Craniata</taxon>
        <taxon>Vertebrata</taxon>
        <taxon>Euteleostomi</taxon>
        <taxon>Actinopterygii</taxon>
        <taxon>Neopterygii</taxon>
        <taxon>Teleostei</taxon>
        <taxon>Neoteleostei</taxon>
        <taxon>Acanthomorphata</taxon>
        <taxon>Eupercaria</taxon>
        <taxon>Sciaenidae</taxon>
        <taxon>Nibea</taxon>
    </lineage>
</organism>
<accession>A0ACB7FIV8</accession>
<evidence type="ECO:0000313" key="2">
    <source>
        <dbReference type="Proteomes" id="UP000805704"/>
    </source>
</evidence>
<dbReference type="Proteomes" id="UP000805704">
    <property type="component" value="Chromosome 10"/>
</dbReference>
<dbReference type="EMBL" id="CM024798">
    <property type="protein sequence ID" value="KAG8014405.1"/>
    <property type="molecule type" value="Genomic_DNA"/>
</dbReference>
<protein>
    <submittedName>
        <fullName evidence="1">Uncharacterized protein</fullName>
    </submittedName>
</protein>